<organism evidence="5 6">
    <name type="scientific">Lipingzhangella halophila</name>
    <dbReference type="NCBI Taxonomy" id="1783352"/>
    <lineage>
        <taxon>Bacteria</taxon>
        <taxon>Bacillati</taxon>
        <taxon>Actinomycetota</taxon>
        <taxon>Actinomycetes</taxon>
        <taxon>Streptosporangiales</taxon>
        <taxon>Nocardiopsidaceae</taxon>
        <taxon>Lipingzhangella</taxon>
    </lineage>
</organism>
<proteinExistence type="inferred from homology"/>
<dbReference type="Proteomes" id="UP000523007">
    <property type="component" value="Unassembled WGS sequence"/>
</dbReference>
<dbReference type="Gene3D" id="3.30.300.30">
    <property type="match status" value="1"/>
</dbReference>
<dbReference type="InterPro" id="IPR000873">
    <property type="entry name" value="AMP-dep_synth/lig_dom"/>
</dbReference>
<feature type="domain" description="AMP-dependent synthetase/ligase" evidence="3">
    <location>
        <begin position="8"/>
        <end position="369"/>
    </location>
</feature>
<evidence type="ECO:0000313" key="5">
    <source>
        <dbReference type="EMBL" id="MBB4934963.1"/>
    </source>
</evidence>
<evidence type="ECO:0000256" key="2">
    <source>
        <dbReference type="ARBA" id="ARBA00022598"/>
    </source>
</evidence>
<dbReference type="InterPro" id="IPR042099">
    <property type="entry name" value="ANL_N_sf"/>
</dbReference>
<evidence type="ECO:0000259" key="3">
    <source>
        <dbReference type="Pfam" id="PF00501"/>
    </source>
</evidence>
<dbReference type="PANTHER" id="PTHR43201">
    <property type="entry name" value="ACYL-COA SYNTHETASE"/>
    <property type="match status" value="1"/>
</dbReference>
<protein>
    <submittedName>
        <fullName evidence="5">Long-chain acyl-CoA synthetase</fullName>
        <ecNumber evidence="5">6.2.1.3</ecNumber>
    </submittedName>
</protein>
<evidence type="ECO:0000259" key="4">
    <source>
        <dbReference type="Pfam" id="PF13193"/>
    </source>
</evidence>
<dbReference type="EC" id="6.2.1.3" evidence="5"/>
<dbReference type="GO" id="GO:0004467">
    <property type="term" value="F:long-chain fatty acid-CoA ligase activity"/>
    <property type="evidence" value="ECO:0007669"/>
    <property type="project" value="UniProtKB-EC"/>
</dbReference>
<dbReference type="InterPro" id="IPR045851">
    <property type="entry name" value="AMP-bd_C_sf"/>
</dbReference>
<reference evidence="5 6" key="1">
    <citation type="submission" date="2020-08" db="EMBL/GenBank/DDBJ databases">
        <title>Sequencing the genomes of 1000 actinobacteria strains.</title>
        <authorList>
            <person name="Klenk H.-P."/>
        </authorList>
    </citation>
    <scope>NUCLEOTIDE SEQUENCE [LARGE SCALE GENOMIC DNA]</scope>
    <source>
        <strain evidence="5 6">DSM 102030</strain>
    </source>
</reference>
<dbReference type="RefSeq" id="WP_184584728.1">
    <property type="nucleotide sequence ID" value="NZ_JACHJT010000002.1"/>
</dbReference>
<dbReference type="SUPFAM" id="SSF56801">
    <property type="entry name" value="Acetyl-CoA synthetase-like"/>
    <property type="match status" value="1"/>
</dbReference>
<dbReference type="GO" id="GO:0031956">
    <property type="term" value="F:medium-chain fatty acid-CoA ligase activity"/>
    <property type="evidence" value="ECO:0007669"/>
    <property type="project" value="TreeGrafter"/>
</dbReference>
<dbReference type="EMBL" id="JACHJT010000002">
    <property type="protein sequence ID" value="MBB4934963.1"/>
    <property type="molecule type" value="Genomic_DNA"/>
</dbReference>
<dbReference type="InterPro" id="IPR025110">
    <property type="entry name" value="AMP-bd_C"/>
</dbReference>
<feature type="domain" description="AMP-binding enzyme C-terminal" evidence="4">
    <location>
        <begin position="420"/>
        <end position="493"/>
    </location>
</feature>
<dbReference type="Pfam" id="PF00501">
    <property type="entry name" value="AMP-binding"/>
    <property type="match status" value="1"/>
</dbReference>
<keyword evidence="2 5" id="KW-0436">Ligase</keyword>
<comment type="similarity">
    <text evidence="1">Belongs to the ATP-dependent AMP-binding enzyme family.</text>
</comment>
<evidence type="ECO:0000313" key="6">
    <source>
        <dbReference type="Proteomes" id="UP000523007"/>
    </source>
</evidence>
<accession>A0A7W7W5Q6</accession>
<dbReference type="AlphaFoldDB" id="A0A7W7W5Q6"/>
<gene>
    <name evidence="5" type="ORF">F4561_005857</name>
</gene>
<sequence>MAIRGPEYWASERPDRVAVVDGGHTLTWAQWDDRANRLAEALSQRGVGAGTRVGVALSNRLEWLVLNAALAKLSAVHVAMNARATGPEMAYLAGDSAAGAVVLDADAPEPAVEGLRSAGAELVAVLADPVPRGCVGLDALCAEGVPVPRVADAFASLAVYTSGTTGRPKGALRTPSTADPRVAAEYRESTARGDLHGDDYRALINMPLHHASGPKQVQNAVTAGGLTVLQRRFDAEEALALIERHRITAWRAVPTMVRRVLDLPRAVARRYDVSSLRELSVGGSAIPYEVKQQAMDLFGEDIIYEGYGCTEASMITRIGPGEHRRKPDSVGRPYPHVSVRVVDDDDRALPPGAPGHILAWTPLMISGYLGHGPLGPAELSADGHFRTGDLGYLDEDGYLYITGRAKDMIISGGANVYPAEVEAVLRRHEAVRDVAVVGVGDDDLGERVVAFVEAPAGADEAELAALCERELAGYKRPRQFAFVAQIPRNSMGKPLKNQLSADSIPR</sequence>
<comment type="caution">
    <text evidence="5">The sequence shown here is derived from an EMBL/GenBank/DDBJ whole genome shotgun (WGS) entry which is preliminary data.</text>
</comment>
<evidence type="ECO:0000256" key="1">
    <source>
        <dbReference type="ARBA" id="ARBA00006432"/>
    </source>
</evidence>
<dbReference type="Gene3D" id="3.40.50.12780">
    <property type="entry name" value="N-terminal domain of ligase-like"/>
    <property type="match status" value="1"/>
</dbReference>
<keyword evidence="6" id="KW-1185">Reference proteome</keyword>
<dbReference type="Pfam" id="PF13193">
    <property type="entry name" value="AMP-binding_C"/>
    <property type="match status" value="1"/>
</dbReference>
<dbReference type="PANTHER" id="PTHR43201:SF5">
    <property type="entry name" value="MEDIUM-CHAIN ACYL-COA LIGASE ACSF2, MITOCHONDRIAL"/>
    <property type="match status" value="1"/>
</dbReference>
<name>A0A7W7W5Q6_9ACTN</name>